<sequence length="328" mass="36742">MSSHRRGKWEDEDASTLGHEGDDESESPTIDRPPVHPIACMQGAFEESILESMEETDPTDENANTREQGAKARRQRLLEEDGCNGSYNSQWRKKPGAKYHPLWKLLAQISFGVHLLNQQLAKSDEEVARILKTHVQEVDQFLEKTTEDFDLAVADIQERINYLKLPLEHVNIFDIMLDDKQFRTSIVEGNEKIEKIVERTARAMNDSLVDVEKGVEAINELSRYLKRIGSQWTGGDEELLSIYTAMCGNSEGWLNCLKSLQEKGDSLGVALVQLGSILNEMSKRAGVASRRSIVSPFPSLRIVAARFTACCLLPKLTIGPASDHCSLT</sequence>
<name>A0A9P4HV79_9PEZI</name>
<accession>A0A9P4HV79</accession>
<keyword evidence="3" id="KW-1185">Reference proteome</keyword>
<organism evidence="2 3">
    <name type="scientific">Saccharata proteae CBS 121410</name>
    <dbReference type="NCBI Taxonomy" id="1314787"/>
    <lineage>
        <taxon>Eukaryota</taxon>
        <taxon>Fungi</taxon>
        <taxon>Dikarya</taxon>
        <taxon>Ascomycota</taxon>
        <taxon>Pezizomycotina</taxon>
        <taxon>Dothideomycetes</taxon>
        <taxon>Dothideomycetes incertae sedis</taxon>
        <taxon>Botryosphaeriales</taxon>
        <taxon>Saccharataceae</taxon>
        <taxon>Saccharata</taxon>
    </lineage>
</organism>
<feature type="region of interest" description="Disordered" evidence="1">
    <location>
        <begin position="1"/>
        <end position="40"/>
    </location>
</feature>
<dbReference type="OrthoDB" id="5389734at2759"/>
<dbReference type="EMBL" id="ML978725">
    <property type="protein sequence ID" value="KAF2086256.1"/>
    <property type="molecule type" value="Genomic_DNA"/>
</dbReference>
<protein>
    <submittedName>
        <fullName evidence="2">Uncharacterized protein</fullName>
    </submittedName>
</protein>
<proteinExistence type="predicted"/>
<comment type="caution">
    <text evidence="2">The sequence shown here is derived from an EMBL/GenBank/DDBJ whole genome shotgun (WGS) entry which is preliminary data.</text>
</comment>
<evidence type="ECO:0000313" key="2">
    <source>
        <dbReference type="EMBL" id="KAF2086256.1"/>
    </source>
</evidence>
<dbReference type="AlphaFoldDB" id="A0A9P4HV79"/>
<evidence type="ECO:0000256" key="1">
    <source>
        <dbReference type="SAM" id="MobiDB-lite"/>
    </source>
</evidence>
<dbReference type="Proteomes" id="UP000799776">
    <property type="component" value="Unassembled WGS sequence"/>
</dbReference>
<gene>
    <name evidence="2" type="ORF">K490DRAFT_44647</name>
</gene>
<feature type="region of interest" description="Disordered" evidence="1">
    <location>
        <begin position="52"/>
        <end position="79"/>
    </location>
</feature>
<evidence type="ECO:0000313" key="3">
    <source>
        <dbReference type="Proteomes" id="UP000799776"/>
    </source>
</evidence>
<reference evidence="2" key="1">
    <citation type="journal article" date="2020" name="Stud. Mycol.">
        <title>101 Dothideomycetes genomes: a test case for predicting lifestyles and emergence of pathogens.</title>
        <authorList>
            <person name="Haridas S."/>
            <person name="Albert R."/>
            <person name="Binder M."/>
            <person name="Bloem J."/>
            <person name="Labutti K."/>
            <person name="Salamov A."/>
            <person name="Andreopoulos B."/>
            <person name="Baker S."/>
            <person name="Barry K."/>
            <person name="Bills G."/>
            <person name="Bluhm B."/>
            <person name="Cannon C."/>
            <person name="Castanera R."/>
            <person name="Culley D."/>
            <person name="Daum C."/>
            <person name="Ezra D."/>
            <person name="Gonzalez J."/>
            <person name="Henrissat B."/>
            <person name="Kuo A."/>
            <person name="Liang C."/>
            <person name="Lipzen A."/>
            <person name="Lutzoni F."/>
            <person name="Magnuson J."/>
            <person name="Mondo S."/>
            <person name="Nolan M."/>
            <person name="Ohm R."/>
            <person name="Pangilinan J."/>
            <person name="Park H.-J."/>
            <person name="Ramirez L."/>
            <person name="Alfaro M."/>
            <person name="Sun H."/>
            <person name="Tritt A."/>
            <person name="Yoshinaga Y."/>
            <person name="Zwiers L.-H."/>
            <person name="Turgeon B."/>
            <person name="Goodwin S."/>
            <person name="Spatafora J."/>
            <person name="Crous P."/>
            <person name="Grigoriev I."/>
        </authorList>
    </citation>
    <scope>NUCLEOTIDE SEQUENCE</scope>
    <source>
        <strain evidence="2">CBS 121410</strain>
    </source>
</reference>